<dbReference type="AlphaFoldDB" id="A0A067QPR9"/>
<dbReference type="CDD" id="cd08069">
    <property type="entry name" value="MPN_RPN11_CSN5"/>
    <property type="match status" value="1"/>
</dbReference>
<evidence type="ECO:0000256" key="1">
    <source>
        <dbReference type="ARBA" id="ARBA00008568"/>
    </source>
</evidence>
<dbReference type="Proteomes" id="UP000027265">
    <property type="component" value="Unassembled WGS sequence"/>
</dbReference>
<dbReference type="Pfam" id="PF23594">
    <property type="entry name" value="RPN11_C"/>
    <property type="match status" value="1"/>
</dbReference>
<sequence length="311" mass="34612">MDSSDFDRMLAAQSQRGGGQGGVEATVPDNGEVIHISSLALLKMLKHGRAGVPMEVMGLMLGEFVDEYTVQVIDVFAMPQSGTTVTVESVDHVFQTKMVDMLKQTGRPEMVVGWYHSHPGFGCWLSSVDINTQQSFESLNSRSVAVVIDPIQSVKGKVVIDAFRLISPQSVIAGQEPRQTTSNIGHINKPSIQALIHGLNRHYYSIAVNYRKTELEQAMLMNLHKRNWTEGLKLRDFKSHKEDNEKAIKSMLTLSEAYNKSVQEESTLTPDQLKTRHVGKQDPKRHLEEAVEKAMGDQVVQNLGTMLLAEL</sequence>
<evidence type="ECO:0000313" key="10">
    <source>
        <dbReference type="EMBL" id="KDQ64636.1"/>
    </source>
</evidence>
<dbReference type="InterPro" id="IPR037518">
    <property type="entry name" value="MPN"/>
</dbReference>
<organism evidence="10 11">
    <name type="scientific">Jaapia argillacea MUCL 33604</name>
    <dbReference type="NCBI Taxonomy" id="933084"/>
    <lineage>
        <taxon>Eukaryota</taxon>
        <taxon>Fungi</taxon>
        <taxon>Dikarya</taxon>
        <taxon>Basidiomycota</taxon>
        <taxon>Agaricomycotina</taxon>
        <taxon>Agaricomycetes</taxon>
        <taxon>Agaricomycetidae</taxon>
        <taxon>Jaapiales</taxon>
        <taxon>Jaapiaceae</taxon>
        <taxon>Jaapia</taxon>
    </lineage>
</organism>
<evidence type="ECO:0000256" key="4">
    <source>
        <dbReference type="ARBA" id="ARBA00022801"/>
    </source>
</evidence>
<keyword evidence="3" id="KW-0479">Metal-binding</keyword>
<evidence type="ECO:0000256" key="6">
    <source>
        <dbReference type="ARBA" id="ARBA00022942"/>
    </source>
</evidence>
<dbReference type="OrthoDB" id="605656at2759"/>
<dbReference type="GO" id="GO:0000502">
    <property type="term" value="C:proteasome complex"/>
    <property type="evidence" value="ECO:0007669"/>
    <property type="project" value="UniProtKB-KW"/>
</dbReference>
<dbReference type="STRING" id="933084.A0A067QPR9"/>
<dbReference type="MEROPS" id="M67.A10"/>
<dbReference type="InterPro" id="IPR000555">
    <property type="entry name" value="JAMM/MPN+_dom"/>
</dbReference>
<feature type="region of interest" description="Disordered" evidence="8">
    <location>
        <begin position="1"/>
        <end position="26"/>
    </location>
</feature>
<evidence type="ECO:0000313" key="11">
    <source>
        <dbReference type="Proteomes" id="UP000027265"/>
    </source>
</evidence>
<dbReference type="GO" id="GO:0008237">
    <property type="term" value="F:metallopeptidase activity"/>
    <property type="evidence" value="ECO:0007669"/>
    <property type="project" value="UniProtKB-KW"/>
</dbReference>
<dbReference type="GO" id="GO:0034515">
    <property type="term" value="C:proteasome storage granule"/>
    <property type="evidence" value="ECO:0007669"/>
    <property type="project" value="UniProtKB-ARBA"/>
</dbReference>
<dbReference type="GO" id="GO:0046872">
    <property type="term" value="F:metal ion binding"/>
    <property type="evidence" value="ECO:0007669"/>
    <property type="project" value="UniProtKB-KW"/>
</dbReference>
<keyword evidence="5" id="KW-0862">Zinc</keyword>
<evidence type="ECO:0000256" key="2">
    <source>
        <dbReference type="ARBA" id="ARBA00022670"/>
    </source>
</evidence>
<dbReference type="InterPro" id="IPR050242">
    <property type="entry name" value="JAMM_MPN+_peptidase_M67A"/>
</dbReference>
<gene>
    <name evidence="10" type="ORF">JAAARDRAFT_52582</name>
</gene>
<evidence type="ECO:0000256" key="8">
    <source>
        <dbReference type="SAM" id="MobiDB-lite"/>
    </source>
</evidence>
<evidence type="ECO:0000256" key="7">
    <source>
        <dbReference type="ARBA" id="ARBA00023049"/>
    </source>
</evidence>
<evidence type="ECO:0000259" key="9">
    <source>
        <dbReference type="PROSITE" id="PS50249"/>
    </source>
</evidence>
<dbReference type="SUPFAM" id="SSF102712">
    <property type="entry name" value="JAB1/MPN domain"/>
    <property type="match status" value="1"/>
</dbReference>
<dbReference type="GO" id="GO:0006508">
    <property type="term" value="P:proteolysis"/>
    <property type="evidence" value="ECO:0007669"/>
    <property type="project" value="UniProtKB-KW"/>
</dbReference>
<evidence type="ECO:0000256" key="5">
    <source>
        <dbReference type="ARBA" id="ARBA00022833"/>
    </source>
</evidence>
<keyword evidence="4" id="KW-0378">Hydrolase</keyword>
<dbReference type="FunCoup" id="A0A067QPR9">
    <property type="interactions" value="681"/>
</dbReference>
<dbReference type="InParanoid" id="A0A067QPR9"/>
<keyword evidence="6" id="KW-0647">Proteasome</keyword>
<feature type="domain" description="MPN" evidence="9">
    <location>
        <begin position="34"/>
        <end position="169"/>
    </location>
</feature>
<dbReference type="PANTHER" id="PTHR10410">
    <property type="entry name" value="EUKARYOTIC TRANSLATION INITIATION FACTOR 3 -RELATED"/>
    <property type="match status" value="1"/>
</dbReference>
<comment type="similarity">
    <text evidence="1">Belongs to the peptidase M67A family.</text>
</comment>
<accession>A0A067QPR9</accession>
<protein>
    <recommendedName>
        <fullName evidence="9">MPN domain-containing protein</fullName>
    </recommendedName>
</protein>
<keyword evidence="7" id="KW-0482">Metalloprotease</keyword>
<proteinExistence type="inferred from homology"/>
<reference evidence="11" key="1">
    <citation type="journal article" date="2014" name="Proc. Natl. Acad. Sci. U.S.A.">
        <title>Extensive sampling of basidiomycete genomes demonstrates inadequacy of the white-rot/brown-rot paradigm for wood decay fungi.</title>
        <authorList>
            <person name="Riley R."/>
            <person name="Salamov A.A."/>
            <person name="Brown D.W."/>
            <person name="Nagy L.G."/>
            <person name="Floudas D."/>
            <person name="Held B.W."/>
            <person name="Levasseur A."/>
            <person name="Lombard V."/>
            <person name="Morin E."/>
            <person name="Otillar R."/>
            <person name="Lindquist E.A."/>
            <person name="Sun H."/>
            <person name="LaButti K.M."/>
            <person name="Schmutz J."/>
            <person name="Jabbour D."/>
            <person name="Luo H."/>
            <person name="Baker S.E."/>
            <person name="Pisabarro A.G."/>
            <person name="Walton J.D."/>
            <person name="Blanchette R.A."/>
            <person name="Henrissat B."/>
            <person name="Martin F."/>
            <person name="Cullen D."/>
            <person name="Hibbett D.S."/>
            <person name="Grigoriev I.V."/>
        </authorList>
    </citation>
    <scope>NUCLEOTIDE SEQUENCE [LARGE SCALE GENOMIC DNA]</scope>
    <source>
        <strain evidence="11">MUCL 33604</strain>
    </source>
</reference>
<keyword evidence="11" id="KW-1185">Reference proteome</keyword>
<name>A0A067QPR9_9AGAM</name>
<dbReference type="Gene3D" id="3.40.140.10">
    <property type="entry name" value="Cytidine Deaminase, domain 2"/>
    <property type="match status" value="1"/>
</dbReference>
<dbReference type="EMBL" id="KL197709">
    <property type="protein sequence ID" value="KDQ64636.1"/>
    <property type="molecule type" value="Genomic_DNA"/>
</dbReference>
<dbReference type="Pfam" id="PF01398">
    <property type="entry name" value="JAB"/>
    <property type="match status" value="1"/>
</dbReference>
<dbReference type="PROSITE" id="PS50249">
    <property type="entry name" value="MPN"/>
    <property type="match status" value="1"/>
</dbReference>
<dbReference type="HOGENOM" id="CLU_052991_0_1_1"/>
<dbReference type="FunFam" id="3.40.140.10:FF:000001">
    <property type="entry name" value="26S proteasome non-ATPase regulatory subunit"/>
    <property type="match status" value="1"/>
</dbReference>
<keyword evidence="2" id="KW-0645">Protease</keyword>
<evidence type="ECO:0000256" key="3">
    <source>
        <dbReference type="ARBA" id="ARBA00022723"/>
    </source>
</evidence>
<dbReference type="InterPro" id="IPR056263">
    <property type="entry name" value="RPN11_C"/>
</dbReference>
<dbReference type="SMART" id="SM00232">
    <property type="entry name" value="JAB_MPN"/>
    <property type="match status" value="1"/>
</dbReference>